<evidence type="ECO:0000313" key="13">
    <source>
        <dbReference type="Proteomes" id="UP000516305"/>
    </source>
</evidence>
<evidence type="ECO:0000256" key="5">
    <source>
        <dbReference type="ARBA" id="ARBA00022722"/>
    </source>
</evidence>
<keyword evidence="8 9" id="KW-0694">RNA-binding</keyword>
<keyword evidence="5 9" id="KW-0540">Nuclease</keyword>
<feature type="binding site" evidence="9">
    <location>
        <position position="115"/>
    </location>
    <ligand>
        <name>Mg(2+)</name>
        <dbReference type="ChEBI" id="CHEBI:18420"/>
    </ligand>
</feature>
<evidence type="ECO:0000259" key="10">
    <source>
        <dbReference type="PROSITE" id="PS50137"/>
    </source>
</evidence>
<dbReference type="NCBIfam" id="TIGR02191">
    <property type="entry name" value="RNaseIII"/>
    <property type="match status" value="1"/>
</dbReference>
<dbReference type="GO" id="GO:0003725">
    <property type="term" value="F:double-stranded RNA binding"/>
    <property type="evidence" value="ECO:0007669"/>
    <property type="project" value="TreeGrafter"/>
</dbReference>
<keyword evidence="9" id="KW-0699">rRNA-binding</keyword>
<feature type="binding site" evidence="9">
    <location>
        <position position="43"/>
    </location>
    <ligand>
        <name>Mg(2+)</name>
        <dbReference type="ChEBI" id="CHEBI:18420"/>
    </ligand>
</feature>
<dbReference type="InterPro" id="IPR014720">
    <property type="entry name" value="dsRBD_dom"/>
</dbReference>
<evidence type="ECO:0000256" key="8">
    <source>
        <dbReference type="ARBA" id="ARBA00022884"/>
    </source>
</evidence>
<comment type="similarity">
    <text evidence="2">Belongs to the ribonuclease III family.</text>
</comment>
<dbReference type="GO" id="GO:0005737">
    <property type="term" value="C:cytoplasm"/>
    <property type="evidence" value="ECO:0007669"/>
    <property type="project" value="UniProtKB-SubCell"/>
</dbReference>
<dbReference type="Gene3D" id="3.30.160.20">
    <property type="match status" value="1"/>
</dbReference>
<keyword evidence="9" id="KW-0819">tRNA processing</keyword>
<dbReference type="PANTHER" id="PTHR11207:SF0">
    <property type="entry name" value="RIBONUCLEASE 3"/>
    <property type="match status" value="1"/>
</dbReference>
<evidence type="ECO:0000256" key="7">
    <source>
        <dbReference type="ARBA" id="ARBA00022801"/>
    </source>
</evidence>
<dbReference type="GO" id="GO:0006397">
    <property type="term" value="P:mRNA processing"/>
    <property type="evidence" value="ECO:0007669"/>
    <property type="project" value="UniProtKB-UniRule"/>
</dbReference>
<keyword evidence="6 9" id="KW-0255">Endonuclease</keyword>
<keyword evidence="7 9" id="KW-0378">Hydrolase</keyword>
<dbReference type="Gene3D" id="1.10.1520.10">
    <property type="entry name" value="Ribonuclease III domain"/>
    <property type="match status" value="1"/>
</dbReference>
<dbReference type="Pfam" id="PF00035">
    <property type="entry name" value="dsrm"/>
    <property type="match status" value="1"/>
</dbReference>
<dbReference type="GO" id="GO:0046872">
    <property type="term" value="F:metal ion binding"/>
    <property type="evidence" value="ECO:0007669"/>
    <property type="project" value="UniProtKB-KW"/>
</dbReference>
<dbReference type="CDD" id="cd00593">
    <property type="entry name" value="RIBOc"/>
    <property type="match status" value="1"/>
</dbReference>
<keyword evidence="9" id="KW-0963">Cytoplasm</keyword>
<feature type="domain" description="DRBM" evidence="10">
    <location>
        <begin position="153"/>
        <end position="221"/>
    </location>
</feature>
<keyword evidence="9" id="KW-0479">Metal-binding</keyword>
<dbReference type="PROSITE" id="PS50137">
    <property type="entry name" value="DS_RBD"/>
    <property type="match status" value="1"/>
</dbReference>
<dbReference type="GO" id="GO:0010468">
    <property type="term" value="P:regulation of gene expression"/>
    <property type="evidence" value="ECO:0007669"/>
    <property type="project" value="TreeGrafter"/>
</dbReference>
<dbReference type="Pfam" id="PF14622">
    <property type="entry name" value="Ribonucleas_3_3"/>
    <property type="match status" value="1"/>
</dbReference>
<comment type="function">
    <text evidence="9">Digests double-stranded RNA. Involved in the processing of primary rRNA transcript to yield the immediate precursors to the large and small rRNAs (23S and 16S). Processes some mRNAs, and tRNAs when they are encoded in the rRNA operon. Processes pre-crRNA and tracrRNA of type II CRISPR loci if present in the organism.</text>
</comment>
<dbReference type="InterPro" id="IPR000999">
    <property type="entry name" value="RNase_III_dom"/>
</dbReference>
<dbReference type="EMBL" id="CP060139">
    <property type="protein sequence ID" value="QNR25859.1"/>
    <property type="molecule type" value="Genomic_DNA"/>
</dbReference>
<dbReference type="RefSeq" id="WP_210760384.1">
    <property type="nucleotide sequence ID" value="NZ_CP060139.1"/>
</dbReference>
<dbReference type="PANTHER" id="PTHR11207">
    <property type="entry name" value="RIBONUCLEASE III"/>
    <property type="match status" value="1"/>
</dbReference>
<reference evidence="12 13" key="1">
    <citation type="submission" date="2020-08" db="EMBL/GenBank/DDBJ databases">
        <title>Croceimicrobium hydrocarbonivorans gen. nov., sp. nov., a novel marine bacterium isolated from a bacterial consortium that degrades polyethylene terephthalate.</title>
        <authorList>
            <person name="Liu R."/>
        </authorList>
    </citation>
    <scope>NUCLEOTIDE SEQUENCE [LARGE SCALE GENOMIC DNA]</scope>
    <source>
        <strain evidence="12 13">A20-9</strain>
    </source>
</reference>
<gene>
    <name evidence="9 12" type="primary">rnc</name>
    <name evidence="12" type="ORF">H4K34_08440</name>
</gene>
<feature type="active site" evidence="9">
    <location>
        <position position="115"/>
    </location>
</feature>
<dbReference type="Proteomes" id="UP000516305">
    <property type="component" value="Chromosome"/>
</dbReference>
<dbReference type="SUPFAM" id="SSF69065">
    <property type="entry name" value="RNase III domain-like"/>
    <property type="match status" value="1"/>
</dbReference>
<sequence length="228" mass="25717">MFQIENLTGFKPQKSDLYELAFTHSSAAKENSKGLKMNNERLEFLGDAILGAIITDYLYRIYPLKEEGELTSLRSKIVSRKHLNELGANMNLESLLRYTPTRGTRAKSLNGDAFEALIGALYIDHGYAACQRFLEKRVLQQLDLEKLAVRLTSYKSSLLEWGQKEKKSVQFKLVRTEGKSHDPIYHVACLLGQREVAKGQGPTKKKAEEEAAKSAFLHLNLPNGEVQT</sequence>
<dbReference type="PROSITE" id="PS50142">
    <property type="entry name" value="RNASE_3_2"/>
    <property type="match status" value="1"/>
</dbReference>
<dbReference type="EC" id="3.1.26.3" evidence="9"/>
<dbReference type="GO" id="GO:0019843">
    <property type="term" value="F:rRNA binding"/>
    <property type="evidence" value="ECO:0007669"/>
    <property type="project" value="UniProtKB-KW"/>
</dbReference>
<feature type="active site" evidence="9">
    <location>
        <position position="47"/>
    </location>
</feature>
<name>A0A7H0VJG1_9FLAO</name>
<keyword evidence="13" id="KW-1185">Reference proteome</keyword>
<evidence type="ECO:0000256" key="3">
    <source>
        <dbReference type="ARBA" id="ARBA00022552"/>
    </source>
</evidence>
<feature type="binding site" evidence="9">
    <location>
        <position position="112"/>
    </location>
    <ligand>
        <name>Mg(2+)</name>
        <dbReference type="ChEBI" id="CHEBI:18420"/>
    </ligand>
</feature>
<evidence type="ECO:0000313" key="12">
    <source>
        <dbReference type="EMBL" id="QNR25859.1"/>
    </source>
</evidence>
<dbReference type="GO" id="GO:0006364">
    <property type="term" value="P:rRNA processing"/>
    <property type="evidence" value="ECO:0007669"/>
    <property type="project" value="UniProtKB-UniRule"/>
</dbReference>
<evidence type="ECO:0000256" key="9">
    <source>
        <dbReference type="HAMAP-Rule" id="MF_00104"/>
    </source>
</evidence>
<dbReference type="HAMAP" id="MF_00104">
    <property type="entry name" value="RNase_III"/>
    <property type="match status" value="1"/>
</dbReference>
<keyword evidence="4 9" id="KW-0507">mRNA processing</keyword>
<keyword evidence="9" id="KW-0460">Magnesium</keyword>
<dbReference type="PROSITE" id="PS00517">
    <property type="entry name" value="RNASE_3_1"/>
    <property type="match status" value="1"/>
</dbReference>
<dbReference type="GO" id="GO:0004525">
    <property type="term" value="F:ribonuclease III activity"/>
    <property type="evidence" value="ECO:0007669"/>
    <property type="project" value="UniProtKB-UniRule"/>
</dbReference>
<dbReference type="GO" id="GO:0008033">
    <property type="term" value="P:tRNA processing"/>
    <property type="evidence" value="ECO:0007669"/>
    <property type="project" value="UniProtKB-KW"/>
</dbReference>
<comment type="subunit">
    <text evidence="9">Homodimer.</text>
</comment>
<protein>
    <recommendedName>
        <fullName evidence="9">Ribonuclease 3</fullName>
        <ecNumber evidence="9">3.1.26.3</ecNumber>
    </recommendedName>
    <alternativeName>
        <fullName evidence="9">Ribonuclease III</fullName>
        <shortName evidence="9">RNase III</shortName>
    </alternativeName>
</protein>
<evidence type="ECO:0000256" key="4">
    <source>
        <dbReference type="ARBA" id="ARBA00022664"/>
    </source>
</evidence>
<organism evidence="12 13">
    <name type="scientific">Croceimicrobium hydrocarbonivorans</name>
    <dbReference type="NCBI Taxonomy" id="2761580"/>
    <lineage>
        <taxon>Bacteria</taxon>
        <taxon>Pseudomonadati</taxon>
        <taxon>Bacteroidota</taxon>
        <taxon>Flavobacteriia</taxon>
        <taxon>Flavobacteriales</taxon>
        <taxon>Owenweeksiaceae</taxon>
        <taxon>Croceimicrobium</taxon>
    </lineage>
</organism>
<dbReference type="AlphaFoldDB" id="A0A7H0VJG1"/>
<dbReference type="SUPFAM" id="SSF54768">
    <property type="entry name" value="dsRNA-binding domain-like"/>
    <property type="match status" value="1"/>
</dbReference>
<dbReference type="FunFam" id="1.10.1520.10:FF:000001">
    <property type="entry name" value="Ribonuclease 3"/>
    <property type="match status" value="1"/>
</dbReference>
<dbReference type="InterPro" id="IPR011907">
    <property type="entry name" value="RNase_III"/>
</dbReference>
<comment type="catalytic activity">
    <reaction evidence="1 9">
        <text>Endonucleolytic cleavage to 5'-phosphomonoester.</text>
        <dbReference type="EC" id="3.1.26.3"/>
    </reaction>
</comment>
<evidence type="ECO:0000259" key="11">
    <source>
        <dbReference type="PROSITE" id="PS50142"/>
    </source>
</evidence>
<evidence type="ECO:0000256" key="1">
    <source>
        <dbReference type="ARBA" id="ARBA00000109"/>
    </source>
</evidence>
<comment type="cofactor">
    <cofactor evidence="9">
        <name>Mg(2+)</name>
        <dbReference type="ChEBI" id="CHEBI:18420"/>
    </cofactor>
</comment>
<dbReference type="SMART" id="SM00358">
    <property type="entry name" value="DSRM"/>
    <property type="match status" value="1"/>
</dbReference>
<evidence type="ECO:0000256" key="6">
    <source>
        <dbReference type="ARBA" id="ARBA00022759"/>
    </source>
</evidence>
<keyword evidence="3 9" id="KW-0698">rRNA processing</keyword>
<dbReference type="KEGG" id="chyd:H4K34_08440"/>
<dbReference type="InterPro" id="IPR036389">
    <property type="entry name" value="RNase_III_sf"/>
</dbReference>
<evidence type="ECO:0000256" key="2">
    <source>
        <dbReference type="ARBA" id="ARBA00010183"/>
    </source>
</evidence>
<accession>A0A7H0VJG1</accession>
<feature type="domain" description="RNase III" evidence="11">
    <location>
        <begin position="1"/>
        <end position="126"/>
    </location>
</feature>
<dbReference type="SMART" id="SM00535">
    <property type="entry name" value="RIBOc"/>
    <property type="match status" value="1"/>
</dbReference>
<proteinExistence type="inferred from homology"/>
<comment type="subcellular location">
    <subcellularLocation>
        <location evidence="9">Cytoplasm</location>
    </subcellularLocation>
</comment>